<organism evidence="2 3">
    <name type="scientific">Catenuloplanes niger</name>
    <dbReference type="NCBI Taxonomy" id="587534"/>
    <lineage>
        <taxon>Bacteria</taxon>
        <taxon>Bacillati</taxon>
        <taxon>Actinomycetota</taxon>
        <taxon>Actinomycetes</taxon>
        <taxon>Micromonosporales</taxon>
        <taxon>Micromonosporaceae</taxon>
        <taxon>Catenuloplanes</taxon>
    </lineage>
</organism>
<feature type="compositionally biased region" description="Basic residues" evidence="1">
    <location>
        <begin position="175"/>
        <end position="191"/>
    </location>
</feature>
<dbReference type="Proteomes" id="UP001183629">
    <property type="component" value="Unassembled WGS sequence"/>
</dbReference>
<comment type="caution">
    <text evidence="2">The sequence shown here is derived from an EMBL/GenBank/DDBJ whole genome shotgun (WGS) entry which is preliminary data.</text>
</comment>
<accession>A0AAE3ZWG4</accession>
<reference evidence="2 3" key="1">
    <citation type="submission" date="2023-07" db="EMBL/GenBank/DDBJ databases">
        <title>Sequencing the genomes of 1000 actinobacteria strains.</title>
        <authorList>
            <person name="Klenk H.-P."/>
        </authorList>
    </citation>
    <scope>NUCLEOTIDE SEQUENCE [LARGE SCALE GENOMIC DNA]</scope>
    <source>
        <strain evidence="2 3">DSM 44711</strain>
    </source>
</reference>
<proteinExistence type="predicted"/>
<dbReference type="EMBL" id="JAVDYC010000001">
    <property type="protein sequence ID" value="MDR7325125.1"/>
    <property type="molecule type" value="Genomic_DNA"/>
</dbReference>
<gene>
    <name evidence="2" type="ORF">J2S44_005375</name>
</gene>
<dbReference type="AlphaFoldDB" id="A0AAE3ZWG4"/>
<protein>
    <submittedName>
        <fullName evidence="2">Uncharacterized protein</fullName>
    </submittedName>
</protein>
<evidence type="ECO:0000313" key="3">
    <source>
        <dbReference type="Proteomes" id="UP001183629"/>
    </source>
</evidence>
<feature type="compositionally biased region" description="Low complexity" evidence="1">
    <location>
        <begin position="1"/>
        <end position="12"/>
    </location>
</feature>
<feature type="compositionally biased region" description="Low complexity" evidence="1">
    <location>
        <begin position="218"/>
        <end position="229"/>
    </location>
</feature>
<feature type="region of interest" description="Disordered" evidence="1">
    <location>
        <begin position="107"/>
        <end position="234"/>
    </location>
</feature>
<name>A0AAE3ZWG4_9ACTN</name>
<sequence>MTFALPATGARPPTTPPAHPGRHTHSSPTNAPHRHRGAPRPSPSTQHRARPPTSQRALPGNQHRAAPGRVGSEPRTLLLRHIPHRTAWPTTDLSCLTQPAQRRTVWPTTDPLLPRHSPQPSTQPTTRRSERSTTNPPCPAPPAPGQACGQPRITVTDRTAPNTVLAAPADGGGPGRRHGSGRRPVPARRSCRSWPAAPAPRRGANGAPAKLSGPPGWPAGACGPHPAGSGKIGVEVARSGSVLAGPCGPDHAGT</sequence>
<evidence type="ECO:0000256" key="1">
    <source>
        <dbReference type="SAM" id="MobiDB-lite"/>
    </source>
</evidence>
<feature type="compositionally biased region" description="Low complexity" evidence="1">
    <location>
        <begin position="192"/>
        <end position="209"/>
    </location>
</feature>
<keyword evidence="3" id="KW-1185">Reference proteome</keyword>
<evidence type="ECO:0000313" key="2">
    <source>
        <dbReference type="EMBL" id="MDR7325125.1"/>
    </source>
</evidence>
<feature type="region of interest" description="Disordered" evidence="1">
    <location>
        <begin position="1"/>
        <end position="76"/>
    </location>
</feature>